<dbReference type="PANTHER" id="PTHR11439">
    <property type="entry name" value="GAG-POL-RELATED RETROTRANSPOSON"/>
    <property type="match status" value="1"/>
</dbReference>
<dbReference type="AlphaFoldDB" id="A0AAW1IER6"/>
<dbReference type="PANTHER" id="PTHR11439:SF483">
    <property type="entry name" value="PEPTIDE SYNTHASE GLIP-LIKE, PUTATIVE (AFU_ORTHOLOGUE AFUA_3G12920)-RELATED"/>
    <property type="match status" value="1"/>
</dbReference>
<comment type="caution">
    <text evidence="1">The sequence shown here is derived from an EMBL/GenBank/DDBJ whole genome shotgun (WGS) entry which is preliminary data.</text>
</comment>
<protein>
    <recommendedName>
        <fullName evidence="3">Polyprotein</fullName>
    </recommendedName>
</protein>
<name>A0AAW1IER6_POPJA</name>
<organism evidence="1 2">
    <name type="scientific">Popillia japonica</name>
    <name type="common">Japanese beetle</name>
    <dbReference type="NCBI Taxonomy" id="7064"/>
    <lineage>
        <taxon>Eukaryota</taxon>
        <taxon>Metazoa</taxon>
        <taxon>Ecdysozoa</taxon>
        <taxon>Arthropoda</taxon>
        <taxon>Hexapoda</taxon>
        <taxon>Insecta</taxon>
        <taxon>Pterygota</taxon>
        <taxon>Neoptera</taxon>
        <taxon>Endopterygota</taxon>
        <taxon>Coleoptera</taxon>
        <taxon>Polyphaga</taxon>
        <taxon>Scarabaeiformia</taxon>
        <taxon>Scarabaeidae</taxon>
        <taxon>Rutelinae</taxon>
        <taxon>Popillia</taxon>
    </lineage>
</organism>
<reference evidence="1 2" key="1">
    <citation type="journal article" date="2024" name="BMC Genomics">
        <title>De novo assembly and annotation of Popillia japonica's genome with initial clues to its potential as an invasive pest.</title>
        <authorList>
            <person name="Cucini C."/>
            <person name="Boschi S."/>
            <person name="Funari R."/>
            <person name="Cardaioli E."/>
            <person name="Iannotti N."/>
            <person name="Marturano G."/>
            <person name="Paoli F."/>
            <person name="Bruttini M."/>
            <person name="Carapelli A."/>
            <person name="Frati F."/>
            <person name="Nardi F."/>
        </authorList>
    </citation>
    <scope>NUCLEOTIDE SEQUENCE [LARGE SCALE GENOMIC DNA]</scope>
    <source>
        <strain evidence="1">DMR45628</strain>
    </source>
</reference>
<proteinExistence type="predicted"/>
<dbReference type="CDD" id="cd09272">
    <property type="entry name" value="RNase_HI_RT_Ty1"/>
    <property type="match status" value="1"/>
</dbReference>
<dbReference type="EMBL" id="JASPKY010000616">
    <property type="protein sequence ID" value="KAK9687889.1"/>
    <property type="molecule type" value="Genomic_DNA"/>
</dbReference>
<accession>A0AAW1IER6</accession>
<gene>
    <name evidence="1" type="ORF">QE152_g35934</name>
</gene>
<sequence length="185" mass="20305">MDAVTAFLQGDLAEEIDMEQSDGYDDGSGRFGMAVCKPAATPSDPSQRLSVRMCNTDETIENVPYQEAVGSLLYLAQDWASDVDKRRSCTGYVFVMSGGAISWASDQQPTVELSTAEAEYMALSSTIQEAMWLKQLGQNLDSSFKANPTTITCDNQSEINLAQSDGYRARPKHIDIIDIIILENE</sequence>
<keyword evidence="2" id="KW-1185">Reference proteome</keyword>
<evidence type="ECO:0000313" key="1">
    <source>
        <dbReference type="EMBL" id="KAK9687889.1"/>
    </source>
</evidence>
<evidence type="ECO:0008006" key="3">
    <source>
        <dbReference type="Google" id="ProtNLM"/>
    </source>
</evidence>
<evidence type="ECO:0000313" key="2">
    <source>
        <dbReference type="Proteomes" id="UP001458880"/>
    </source>
</evidence>
<dbReference type="Proteomes" id="UP001458880">
    <property type="component" value="Unassembled WGS sequence"/>
</dbReference>